<dbReference type="AlphaFoldDB" id="A0A0F8YEF8"/>
<protein>
    <submittedName>
        <fullName evidence="1">Uncharacterized protein</fullName>
    </submittedName>
</protein>
<accession>A0A0F8YEF8</accession>
<gene>
    <name evidence="1" type="ORF">LCGC14_2829720</name>
</gene>
<name>A0A0F8YEF8_9ZZZZ</name>
<proteinExistence type="predicted"/>
<reference evidence="1" key="1">
    <citation type="journal article" date="2015" name="Nature">
        <title>Complex archaea that bridge the gap between prokaryotes and eukaryotes.</title>
        <authorList>
            <person name="Spang A."/>
            <person name="Saw J.H."/>
            <person name="Jorgensen S.L."/>
            <person name="Zaremba-Niedzwiedzka K."/>
            <person name="Martijn J."/>
            <person name="Lind A.E."/>
            <person name="van Eijk R."/>
            <person name="Schleper C."/>
            <person name="Guy L."/>
            <person name="Ettema T.J."/>
        </authorList>
    </citation>
    <scope>NUCLEOTIDE SEQUENCE</scope>
</reference>
<evidence type="ECO:0000313" key="1">
    <source>
        <dbReference type="EMBL" id="KKK79818.1"/>
    </source>
</evidence>
<dbReference type="EMBL" id="LAZR01053858">
    <property type="protein sequence ID" value="KKK79818.1"/>
    <property type="molecule type" value="Genomic_DNA"/>
</dbReference>
<sequence length="52" mass="6478">MIIEVYGNGALIKFFNETDVTTRLYWKWNVWSESRKTYEEYYNEQKLKTLDY</sequence>
<comment type="caution">
    <text evidence="1">The sequence shown here is derived from an EMBL/GenBank/DDBJ whole genome shotgun (WGS) entry which is preliminary data.</text>
</comment>
<organism evidence="1">
    <name type="scientific">marine sediment metagenome</name>
    <dbReference type="NCBI Taxonomy" id="412755"/>
    <lineage>
        <taxon>unclassified sequences</taxon>
        <taxon>metagenomes</taxon>
        <taxon>ecological metagenomes</taxon>
    </lineage>
</organism>